<dbReference type="Gene3D" id="3.30.429.10">
    <property type="entry name" value="Macrophage Migration Inhibitory Factor"/>
    <property type="match status" value="1"/>
</dbReference>
<dbReference type="InterPro" id="IPR014347">
    <property type="entry name" value="Tautomerase/MIF_sf"/>
</dbReference>
<dbReference type="GO" id="GO:0016853">
    <property type="term" value="F:isomerase activity"/>
    <property type="evidence" value="ECO:0007669"/>
    <property type="project" value="UniProtKB-KW"/>
</dbReference>
<gene>
    <name evidence="1" type="ORF">OG288_30180</name>
</gene>
<name>A0ABZ1JLF2_9ACTN</name>
<evidence type="ECO:0000313" key="2">
    <source>
        <dbReference type="Proteomes" id="UP001432166"/>
    </source>
</evidence>
<dbReference type="InterPro" id="IPR004220">
    <property type="entry name" value="5-COMe_2-OHmuconate_Isoase"/>
</dbReference>
<dbReference type="PANTHER" id="PTHR37950:SF1">
    <property type="entry name" value="4-HYDROXYPHENYLACETATE CATABOLISM PROTEIN"/>
    <property type="match status" value="1"/>
</dbReference>
<organism evidence="1 2">
    <name type="scientific">Streptomyces tauricus</name>
    <dbReference type="NCBI Taxonomy" id="68274"/>
    <lineage>
        <taxon>Bacteria</taxon>
        <taxon>Bacillati</taxon>
        <taxon>Actinomycetota</taxon>
        <taxon>Actinomycetes</taxon>
        <taxon>Kitasatosporales</taxon>
        <taxon>Streptomycetaceae</taxon>
        <taxon>Streptomyces</taxon>
        <taxon>Streptomyces aurantiacus group</taxon>
    </lineage>
</organism>
<dbReference type="Proteomes" id="UP001432166">
    <property type="component" value="Chromosome"/>
</dbReference>
<dbReference type="EMBL" id="CP108133">
    <property type="protein sequence ID" value="WTP52195.1"/>
    <property type="molecule type" value="Genomic_DNA"/>
</dbReference>
<dbReference type="RefSeq" id="WP_189776577.1">
    <property type="nucleotide sequence ID" value="NZ_BMVY01000026.1"/>
</dbReference>
<evidence type="ECO:0000313" key="1">
    <source>
        <dbReference type="EMBL" id="WTP52195.1"/>
    </source>
</evidence>
<dbReference type="SUPFAM" id="SSF55331">
    <property type="entry name" value="Tautomerase/MIF"/>
    <property type="match status" value="1"/>
</dbReference>
<protein>
    <submittedName>
        <fullName evidence="1">Isomerase</fullName>
    </submittedName>
</protein>
<accession>A0ABZ1JLF2</accession>
<dbReference type="Pfam" id="PF02962">
    <property type="entry name" value="CHMI"/>
    <property type="match status" value="1"/>
</dbReference>
<sequence>MPQITVDYSASLGDAFDRQGFAVALHTMVVETAAAKPEACKCRFRVVHDIVVGADTAGHELVHVTLALLPGRSAEVKTALTSRTLELVRAHVKPIEGAALHASAEVRDLEPSYEKFVD</sequence>
<keyword evidence="2" id="KW-1185">Reference proteome</keyword>
<reference evidence="1" key="1">
    <citation type="submission" date="2022-10" db="EMBL/GenBank/DDBJ databases">
        <title>The complete genomes of actinobacterial strains from the NBC collection.</title>
        <authorList>
            <person name="Joergensen T.S."/>
            <person name="Alvarez Arevalo M."/>
            <person name="Sterndorff E.B."/>
            <person name="Faurdal D."/>
            <person name="Vuksanovic O."/>
            <person name="Mourched A.-S."/>
            <person name="Charusanti P."/>
            <person name="Shaw S."/>
            <person name="Blin K."/>
            <person name="Weber T."/>
        </authorList>
    </citation>
    <scope>NUCLEOTIDE SEQUENCE</scope>
    <source>
        <strain evidence="1">NBC_00189</strain>
    </source>
</reference>
<proteinExistence type="predicted"/>
<dbReference type="PANTHER" id="PTHR37950">
    <property type="entry name" value="4-HYDROXYPHENYLACETATE CATABOLISM PROTEIN"/>
    <property type="match status" value="1"/>
</dbReference>
<keyword evidence="1" id="KW-0413">Isomerase</keyword>